<keyword evidence="7" id="KW-1185">Reference proteome</keyword>
<dbReference type="RefSeq" id="WP_158245896.1">
    <property type="nucleotide sequence ID" value="NZ_CVTD020000015.1"/>
</dbReference>
<dbReference type="SUPFAM" id="SSF160996">
    <property type="entry name" value="HI0933 insert domain-like"/>
    <property type="match status" value="1"/>
</dbReference>
<dbReference type="PANTHER" id="PTHR42887">
    <property type="entry name" value="OS12G0638800 PROTEIN"/>
    <property type="match status" value="1"/>
</dbReference>
<feature type="domain" description="RsdA/BaiN/AoA(So)-like insert" evidence="5">
    <location>
        <begin position="191"/>
        <end position="352"/>
    </location>
</feature>
<dbReference type="InterPro" id="IPR004792">
    <property type="entry name" value="BaiN-like"/>
</dbReference>
<dbReference type="InterPro" id="IPR036188">
    <property type="entry name" value="FAD/NAD-bd_sf"/>
</dbReference>
<feature type="domain" description="RsdA/BaiN/AoA(So)-like Rossmann fold-like" evidence="4">
    <location>
        <begin position="4"/>
        <end position="405"/>
    </location>
</feature>
<dbReference type="SUPFAM" id="SSF51905">
    <property type="entry name" value="FAD/NAD(P)-binding domain"/>
    <property type="match status" value="1"/>
</dbReference>
<keyword evidence="3" id="KW-0274">FAD</keyword>
<dbReference type="Gene3D" id="3.50.50.60">
    <property type="entry name" value="FAD/NAD(P)-binding domain"/>
    <property type="match status" value="1"/>
</dbReference>
<evidence type="ECO:0000256" key="3">
    <source>
        <dbReference type="ARBA" id="ARBA00022827"/>
    </source>
</evidence>
<name>A0A0H5SFP1_HERHM</name>
<proteinExistence type="predicted"/>
<accession>A0A0H5SFP1</accession>
<sequence length="409" mass="44847">MEYDVIIAGAGAAGLVAAIAAARKGKSVLIIEKNTKAGKKILATGNGKCNFTNLHQTPECYRSEDSKFAMKVLSNFDLNKTLNFFENLGIFPKERNGYVYPFSEQASSVVSVLLMECERLKVEISYNEKVKSVIRPDFTVVTVRPDNTEAIYYGKKLIIATGGCASPNLGSDGSGYQLAKSFGHSIVKPLPALVSLKSPDKFCKTVSGVRTQAKVTAYASSKPLSQEEGEIIFTDYGISGIPVMQLSRFVSKALDKKEEVFLILDFFKEYTNDELKKLLTVRCSQNPNKTLEEMLIGLFNNKLNYILIKEAKLDPGLKCKRLSKADINKLAGQIKNFKIRISDTNSFDFAQVTAGGVSTSEINPDTLESKKKKNLYFAGEIVDVDGTCGGYNLQWAWSSGYIAGSNAAK</sequence>
<keyword evidence="2" id="KW-0285">Flavoprotein</keyword>
<evidence type="ECO:0000256" key="1">
    <source>
        <dbReference type="ARBA" id="ARBA00001974"/>
    </source>
</evidence>
<dbReference type="Gene3D" id="2.40.30.10">
    <property type="entry name" value="Translation factors"/>
    <property type="match status" value="1"/>
</dbReference>
<comment type="cofactor">
    <cofactor evidence="1">
        <name>FAD</name>
        <dbReference type="ChEBI" id="CHEBI:57692"/>
    </cofactor>
</comment>
<dbReference type="InterPro" id="IPR055178">
    <property type="entry name" value="RsdA/BaiN/AoA(So)-like_dom"/>
</dbReference>
<dbReference type="AlphaFoldDB" id="A0A0H5SFP1"/>
<dbReference type="Gene3D" id="1.10.8.260">
    <property type="entry name" value="HI0933 insert domain-like"/>
    <property type="match status" value="1"/>
</dbReference>
<dbReference type="InterPro" id="IPR057661">
    <property type="entry name" value="RsdA/BaiN/AoA(So)_Rossmann"/>
</dbReference>
<dbReference type="NCBIfam" id="TIGR00275">
    <property type="entry name" value="aminoacetone oxidase family FAD-binding enzyme"/>
    <property type="match status" value="1"/>
</dbReference>
<protein>
    <submittedName>
        <fullName evidence="6">Uncharacterized protein</fullName>
    </submittedName>
</protein>
<evidence type="ECO:0000259" key="5">
    <source>
        <dbReference type="Pfam" id="PF22780"/>
    </source>
</evidence>
<dbReference type="PANTHER" id="PTHR42887:SF2">
    <property type="entry name" value="OS12G0638800 PROTEIN"/>
    <property type="match status" value="1"/>
</dbReference>
<dbReference type="Pfam" id="PF22780">
    <property type="entry name" value="HI0933_like_1st"/>
    <property type="match status" value="1"/>
</dbReference>
<evidence type="ECO:0000313" key="6">
    <source>
        <dbReference type="EMBL" id="CRZ34279.1"/>
    </source>
</evidence>
<evidence type="ECO:0000259" key="4">
    <source>
        <dbReference type="Pfam" id="PF03486"/>
    </source>
</evidence>
<dbReference type="EMBL" id="CVTD020000015">
    <property type="protein sequence ID" value="CRZ34279.1"/>
    <property type="molecule type" value="Genomic_DNA"/>
</dbReference>
<dbReference type="InterPro" id="IPR023166">
    <property type="entry name" value="BaiN-like_dom_sf"/>
</dbReference>
<organism evidence="6 7">
    <name type="scientific">Herbinix hemicellulosilytica</name>
    <dbReference type="NCBI Taxonomy" id="1564487"/>
    <lineage>
        <taxon>Bacteria</taxon>
        <taxon>Bacillati</taxon>
        <taxon>Bacillota</taxon>
        <taxon>Clostridia</taxon>
        <taxon>Lachnospirales</taxon>
        <taxon>Lachnospiraceae</taxon>
        <taxon>Herbinix</taxon>
    </lineage>
</organism>
<dbReference type="Proteomes" id="UP000236497">
    <property type="component" value="Unassembled WGS sequence"/>
</dbReference>
<dbReference type="PRINTS" id="PR00411">
    <property type="entry name" value="PNDRDTASEI"/>
</dbReference>
<evidence type="ECO:0000256" key="2">
    <source>
        <dbReference type="ARBA" id="ARBA00022630"/>
    </source>
</evidence>
<gene>
    <name evidence="6" type="ORF">HHT355_1077</name>
</gene>
<dbReference type="Pfam" id="PF03486">
    <property type="entry name" value="HI0933_like"/>
    <property type="match status" value="1"/>
</dbReference>
<dbReference type="PRINTS" id="PR00368">
    <property type="entry name" value="FADPNR"/>
</dbReference>
<reference evidence="6 7" key="1">
    <citation type="submission" date="2015-06" db="EMBL/GenBank/DDBJ databases">
        <authorList>
            <person name="Wibberg Daniel"/>
        </authorList>
    </citation>
    <scope>NUCLEOTIDE SEQUENCE [LARGE SCALE GENOMIC DNA]</scope>
    <source>
        <strain evidence="6 7">T3/55T</strain>
    </source>
</reference>
<evidence type="ECO:0000313" key="7">
    <source>
        <dbReference type="Proteomes" id="UP000236497"/>
    </source>
</evidence>